<dbReference type="PANTHER" id="PTHR37180:SF2">
    <property type="entry name" value="PRECURSOR OF CEP14"/>
    <property type="match status" value="1"/>
</dbReference>
<reference evidence="3 5" key="3">
    <citation type="submission" date="2017-11" db="EMBL/GenBank/DDBJ databases">
        <title>De-novo sequencing of pomegranate (Punica granatum L.) genome.</title>
        <authorList>
            <person name="Akparov Z."/>
            <person name="Amiraslanov A."/>
            <person name="Hajiyeva S."/>
            <person name="Abbasov M."/>
            <person name="Kaur K."/>
            <person name="Hamwieh A."/>
            <person name="Solovyev V."/>
            <person name="Salamov A."/>
            <person name="Braich B."/>
            <person name="Kosarev P."/>
            <person name="Mahmoud A."/>
            <person name="Hajiyev E."/>
            <person name="Babayeva S."/>
            <person name="Izzatullayeva V."/>
            <person name="Mammadov A."/>
            <person name="Mammadov A."/>
            <person name="Sharifova S."/>
            <person name="Ojaghi J."/>
            <person name="Eynullazada K."/>
            <person name="Bayramov B."/>
            <person name="Abdulazimova A."/>
            <person name="Shahmuradov I."/>
        </authorList>
    </citation>
    <scope>NUCLEOTIDE SEQUENCE [LARGE SCALE GENOMIC DNA]</scope>
    <source>
        <strain evidence="3">AG2017</strain>
        <strain evidence="5">cv. AG2017</strain>
        <tissue evidence="3">Leaf</tissue>
    </source>
</reference>
<accession>A0A218XUQ7</accession>
<dbReference type="GO" id="GO:0006970">
    <property type="term" value="P:response to osmotic stress"/>
    <property type="evidence" value="ECO:0007669"/>
    <property type="project" value="InterPro"/>
</dbReference>
<protein>
    <submittedName>
        <fullName evidence="2">Uncharacterized protein</fullName>
    </submittedName>
</protein>
<dbReference type="PANTHER" id="PTHR37180">
    <property type="entry name" value="PRECURSOR OF CEP14"/>
    <property type="match status" value="1"/>
</dbReference>
<feature type="signal peptide" evidence="1">
    <location>
        <begin position="1"/>
        <end position="23"/>
    </location>
</feature>
<dbReference type="Proteomes" id="UP000197138">
    <property type="component" value="Unassembled WGS sequence"/>
</dbReference>
<evidence type="ECO:0000313" key="2">
    <source>
        <dbReference type="EMBL" id="OWM88580.1"/>
    </source>
</evidence>
<keyword evidence="1" id="KW-0732">Signal</keyword>
<evidence type="ECO:0000313" key="3">
    <source>
        <dbReference type="EMBL" id="PKI52768.1"/>
    </source>
</evidence>
<evidence type="ECO:0000256" key="1">
    <source>
        <dbReference type="SAM" id="SignalP"/>
    </source>
</evidence>
<organism evidence="2 4">
    <name type="scientific">Punica granatum</name>
    <name type="common">Pomegranate</name>
    <dbReference type="NCBI Taxonomy" id="22663"/>
    <lineage>
        <taxon>Eukaryota</taxon>
        <taxon>Viridiplantae</taxon>
        <taxon>Streptophyta</taxon>
        <taxon>Embryophyta</taxon>
        <taxon>Tracheophyta</taxon>
        <taxon>Spermatophyta</taxon>
        <taxon>Magnoliopsida</taxon>
        <taxon>eudicotyledons</taxon>
        <taxon>Gunneridae</taxon>
        <taxon>Pentapetalae</taxon>
        <taxon>rosids</taxon>
        <taxon>malvids</taxon>
        <taxon>Myrtales</taxon>
        <taxon>Lythraceae</taxon>
        <taxon>Punica</taxon>
    </lineage>
</organism>
<comment type="caution">
    <text evidence="2">The sequence shown here is derived from an EMBL/GenBank/DDBJ whole genome shotgun (WGS) entry which is preliminary data.</text>
</comment>
<dbReference type="InterPro" id="IPR038930">
    <property type="entry name" value="CEP13/CEP14"/>
</dbReference>
<evidence type="ECO:0000313" key="4">
    <source>
        <dbReference type="Proteomes" id="UP000197138"/>
    </source>
</evidence>
<gene>
    <name evidence="2" type="ORF">CDL15_Pgr002347</name>
    <name evidence="3" type="ORF">CRG98_026843</name>
</gene>
<proteinExistence type="predicted"/>
<reference evidence="2" key="2">
    <citation type="submission" date="2017-06" db="EMBL/GenBank/DDBJ databases">
        <title>The pomegranate genome and the genomics of punicalagin biosynthesis.</title>
        <authorList>
            <person name="Xu C."/>
        </authorList>
    </citation>
    <scope>NUCLEOTIDE SEQUENCE [LARGE SCALE GENOMIC DNA]</scope>
    <source>
        <tissue evidence="2">Fresh leaf</tissue>
    </source>
</reference>
<dbReference type="AlphaFoldDB" id="A0A218XUQ7"/>
<dbReference type="EMBL" id="PGOL01001897">
    <property type="protein sequence ID" value="PKI52768.1"/>
    <property type="molecule type" value="Genomic_DNA"/>
</dbReference>
<evidence type="ECO:0000313" key="5">
    <source>
        <dbReference type="Proteomes" id="UP000233551"/>
    </source>
</evidence>
<sequence length="94" mass="10266">MARPQHNFLLLVFVLGVILVCNASSFEARKLMGAVPYLDSLILSALPKGLPPPSAPSKKGHKEVPVDQRLLTLRNYARTDRLLRQSVPSPGVGH</sequence>
<dbReference type="GO" id="GO:0006995">
    <property type="term" value="P:cellular response to nitrogen starvation"/>
    <property type="evidence" value="ECO:0007669"/>
    <property type="project" value="InterPro"/>
</dbReference>
<reference evidence="4" key="1">
    <citation type="journal article" date="2017" name="Plant J.">
        <title>The pomegranate (Punica granatum L.) genome and the genomics of punicalagin biosynthesis.</title>
        <authorList>
            <person name="Qin G."/>
            <person name="Xu C."/>
            <person name="Ming R."/>
            <person name="Tang H."/>
            <person name="Guyot R."/>
            <person name="Kramer E.M."/>
            <person name="Hu Y."/>
            <person name="Yi X."/>
            <person name="Qi Y."/>
            <person name="Xu X."/>
            <person name="Gao Z."/>
            <person name="Pan H."/>
            <person name="Jian J."/>
            <person name="Tian Y."/>
            <person name="Yue Z."/>
            <person name="Xu Y."/>
        </authorList>
    </citation>
    <scope>NUCLEOTIDE SEQUENCE [LARGE SCALE GENOMIC DNA]</scope>
    <source>
        <strain evidence="4">cv. Dabenzi</strain>
    </source>
</reference>
<dbReference type="Proteomes" id="UP000233551">
    <property type="component" value="Unassembled WGS sequence"/>
</dbReference>
<name>A0A218XUQ7_PUNGR</name>
<keyword evidence="5" id="KW-1185">Reference proteome</keyword>
<feature type="chain" id="PRO_5014072048" evidence="1">
    <location>
        <begin position="24"/>
        <end position="94"/>
    </location>
</feature>
<dbReference type="EMBL" id="MTKT01000790">
    <property type="protein sequence ID" value="OWM88580.1"/>
    <property type="molecule type" value="Genomic_DNA"/>
</dbReference>